<protein>
    <submittedName>
        <fullName evidence="4">Tyrosine-type recombinase/integrase</fullName>
    </submittedName>
</protein>
<dbReference type="InterPro" id="IPR011010">
    <property type="entry name" value="DNA_brk_join_enz"/>
</dbReference>
<accession>A0ABV9CAN5</accession>
<dbReference type="SUPFAM" id="SSF56349">
    <property type="entry name" value="DNA breaking-rejoining enzymes"/>
    <property type="match status" value="1"/>
</dbReference>
<dbReference type="InterPro" id="IPR013762">
    <property type="entry name" value="Integrase-like_cat_sf"/>
</dbReference>
<keyword evidence="1" id="KW-0233">DNA recombination</keyword>
<sequence>MARDKVKRNVVALCSVPQGKAGRPSKALTLVQAESVLKAAEGSRMYAYIVLSLLTGARTEELRALTWDHEDLQGDPDANPSVPPHLAVWRSVRAGGDTKTRKSRRTLALSRRCLDALQRQREQQERERQAAGAKWQENGLVFASKVGTPLDPSHVRRDFRNAIRDAQGIDPSQWTPRELRHSFVSLLSDNGIPLEEISRLVGHSSTAVTEAVYRKQIRPVLQAGAVAMDQIFGEQ</sequence>
<evidence type="ECO:0000256" key="1">
    <source>
        <dbReference type="ARBA" id="ARBA00023172"/>
    </source>
</evidence>
<dbReference type="PANTHER" id="PTHR30349">
    <property type="entry name" value="PHAGE INTEGRASE-RELATED"/>
    <property type="match status" value="1"/>
</dbReference>
<keyword evidence="2" id="KW-0175">Coiled coil</keyword>
<dbReference type="PANTHER" id="PTHR30349:SF91">
    <property type="entry name" value="INTA PROTEIN"/>
    <property type="match status" value="1"/>
</dbReference>
<feature type="domain" description="Tyr recombinase" evidence="3">
    <location>
        <begin position="23"/>
        <end position="227"/>
    </location>
</feature>
<proteinExistence type="predicted"/>
<dbReference type="InterPro" id="IPR050090">
    <property type="entry name" value="Tyrosine_recombinase_XerCD"/>
</dbReference>
<keyword evidence="5" id="KW-1185">Reference proteome</keyword>
<organism evidence="4 5">
    <name type="scientific">Sphaerisporangium dianthi</name>
    <dbReference type="NCBI Taxonomy" id="1436120"/>
    <lineage>
        <taxon>Bacteria</taxon>
        <taxon>Bacillati</taxon>
        <taxon>Actinomycetota</taxon>
        <taxon>Actinomycetes</taxon>
        <taxon>Streptosporangiales</taxon>
        <taxon>Streptosporangiaceae</taxon>
        <taxon>Sphaerisporangium</taxon>
    </lineage>
</organism>
<evidence type="ECO:0000313" key="4">
    <source>
        <dbReference type="EMBL" id="MFC4529740.1"/>
    </source>
</evidence>
<dbReference type="RefSeq" id="WP_380836528.1">
    <property type="nucleotide sequence ID" value="NZ_JBHSFP010000002.1"/>
</dbReference>
<dbReference type="CDD" id="cd01189">
    <property type="entry name" value="INT_ICEBs1_C_like"/>
    <property type="match status" value="1"/>
</dbReference>
<dbReference type="Pfam" id="PF00589">
    <property type="entry name" value="Phage_integrase"/>
    <property type="match status" value="1"/>
</dbReference>
<evidence type="ECO:0000313" key="5">
    <source>
        <dbReference type="Proteomes" id="UP001596004"/>
    </source>
</evidence>
<evidence type="ECO:0000256" key="2">
    <source>
        <dbReference type="SAM" id="Coils"/>
    </source>
</evidence>
<dbReference type="Gene3D" id="1.10.443.10">
    <property type="entry name" value="Intergrase catalytic core"/>
    <property type="match status" value="1"/>
</dbReference>
<dbReference type="PROSITE" id="PS51898">
    <property type="entry name" value="TYR_RECOMBINASE"/>
    <property type="match status" value="1"/>
</dbReference>
<reference evidence="5" key="1">
    <citation type="journal article" date="2019" name="Int. J. Syst. Evol. Microbiol.">
        <title>The Global Catalogue of Microorganisms (GCM) 10K type strain sequencing project: providing services to taxonomists for standard genome sequencing and annotation.</title>
        <authorList>
            <consortium name="The Broad Institute Genomics Platform"/>
            <consortium name="The Broad Institute Genome Sequencing Center for Infectious Disease"/>
            <person name="Wu L."/>
            <person name="Ma J."/>
        </authorList>
    </citation>
    <scope>NUCLEOTIDE SEQUENCE [LARGE SCALE GENOMIC DNA]</scope>
    <source>
        <strain evidence="5">CGMCC 4.7132</strain>
    </source>
</reference>
<evidence type="ECO:0000259" key="3">
    <source>
        <dbReference type="PROSITE" id="PS51898"/>
    </source>
</evidence>
<feature type="coiled-coil region" evidence="2">
    <location>
        <begin position="107"/>
        <end position="134"/>
    </location>
</feature>
<gene>
    <name evidence="4" type="ORF">ACFO60_03100</name>
</gene>
<comment type="caution">
    <text evidence="4">The sequence shown here is derived from an EMBL/GenBank/DDBJ whole genome shotgun (WGS) entry which is preliminary data.</text>
</comment>
<dbReference type="Proteomes" id="UP001596004">
    <property type="component" value="Unassembled WGS sequence"/>
</dbReference>
<dbReference type="InterPro" id="IPR002104">
    <property type="entry name" value="Integrase_catalytic"/>
</dbReference>
<name>A0ABV9CAN5_9ACTN</name>
<dbReference type="EMBL" id="JBHSFP010000002">
    <property type="protein sequence ID" value="MFC4529740.1"/>
    <property type="molecule type" value="Genomic_DNA"/>
</dbReference>